<reference evidence="3 4" key="1">
    <citation type="submission" date="2016-11" db="EMBL/GenBank/DDBJ databases">
        <authorList>
            <person name="Jaros S."/>
            <person name="Januszkiewicz K."/>
            <person name="Wedrychowicz H."/>
        </authorList>
    </citation>
    <scope>NUCLEOTIDE SEQUENCE [LARGE SCALE GENOMIC DNA]</scope>
    <source>
        <strain evidence="3 4">DSM 17918</strain>
    </source>
</reference>
<name>A0A1M5AFG4_9THEO</name>
<dbReference type="Gene3D" id="6.20.240.60">
    <property type="match status" value="1"/>
</dbReference>
<dbReference type="STRING" id="1121256.SAMN02746089_01627"/>
<dbReference type="Gene3D" id="1.10.10.2520">
    <property type="entry name" value="Cell wall hydrolase SleB, domain 1"/>
    <property type="match status" value="1"/>
</dbReference>
<dbReference type="OrthoDB" id="9785345at2"/>
<dbReference type="AlphaFoldDB" id="A0A1M5AFG4"/>
<feature type="transmembrane region" description="Helical" evidence="1">
    <location>
        <begin position="7"/>
        <end position="25"/>
    </location>
</feature>
<keyword evidence="1" id="KW-0812">Transmembrane</keyword>
<dbReference type="RefSeq" id="WP_073343783.1">
    <property type="nucleotide sequence ID" value="NZ_FQVH01000017.1"/>
</dbReference>
<keyword evidence="1" id="KW-1133">Transmembrane helix</keyword>
<dbReference type="GO" id="GO:0016787">
    <property type="term" value="F:hydrolase activity"/>
    <property type="evidence" value="ECO:0007669"/>
    <property type="project" value="InterPro"/>
</dbReference>
<evidence type="ECO:0000256" key="1">
    <source>
        <dbReference type="SAM" id="Phobius"/>
    </source>
</evidence>
<proteinExistence type="predicted"/>
<keyword evidence="4" id="KW-1185">Reference proteome</keyword>
<organism evidence="3 4">
    <name type="scientific">Caldanaerobius fijiensis DSM 17918</name>
    <dbReference type="NCBI Taxonomy" id="1121256"/>
    <lineage>
        <taxon>Bacteria</taxon>
        <taxon>Bacillati</taxon>
        <taxon>Bacillota</taxon>
        <taxon>Clostridia</taxon>
        <taxon>Thermoanaerobacterales</taxon>
        <taxon>Thermoanaerobacteraceae</taxon>
        <taxon>Caldanaerobius</taxon>
    </lineage>
</organism>
<gene>
    <name evidence="3" type="ORF">SAMN02746089_01627</name>
</gene>
<keyword evidence="1" id="KW-0472">Membrane</keyword>
<dbReference type="InterPro" id="IPR011105">
    <property type="entry name" value="Cell_wall_hydrolase_SleB"/>
</dbReference>
<feature type="domain" description="Cell wall hydrolase SleB" evidence="2">
    <location>
        <begin position="67"/>
        <end position="165"/>
    </location>
</feature>
<evidence type="ECO:0000313" key="3">
    <source>
        <dbReference type="EMBL" id="SHF28983.1"/>
    </source>
</evidence>
<dbReference type="Pfam" id="PF07486">
    <property type="entry name" value="Hydrolase_2"/>
    <property type="match status" value="1"/>
</dbReference>
<dbReference type="Proteomes" id="UP000184088">
    <property type="component" value="Unassembled WGS sequence"/>
</dbReference>
<evidence type="ECO:0000259" key="2">
    <source>
        <dbReference type="Pfam" id="PF07486"/>
    </source>
</evidence>
<accession>A0A1M5AFG4</accession>
<sequence>MLIGKKRILVFALVLIMLAAGYMLYINNRVSQIKDIPDTIGYAQSRGYSDMGDVWLLARLVNGEARGEPYVGKVAVAAVVLNRVMNPSFPKSIPGVIYQPGAFESVSNGQIWTNLSTESLMAAQDAMAGWDPTGGALFFWNPSKPVNPWMWTRIITTQIGNHVFAR</sequence>
<dbReference type="EMBL" id="FQVH01000017">
    <property type="protein sequence ID" value="SHF28983.1"/>
    <property type="molecule type" value="Genomic_DNA"/>
</dbReference>
<dbReference type="InterPro" id="IPR042047">
    <property type="entry name" value="SleB_dom1"/>
</dbReference>
<protein>
    <submittedName>
        <fullName evidence="3">N-acetylmuramoyl-L-alanine amidase</fullName>
    </submittedName>
</protein>
<evidence type="ECO:0000313" key="4">
    <source>
        <dbReference type="Proteomes" id="UP000184088"/>
    </source>
</evidence>